<comment type="caution">
    <text evidence="2">The sequence shown here is derived from an EMBL/GenBank/DDBJ whole genome shotgun (WGS) entry which is preliminary data.</text>
</comment>
<sequence>MPRVQVRAGPGSAGAAAWLVKFFAHLNHHQPAFLSGSSRNCVSPVDARPCVPSFPVKGSALPPKISRNARETRSRSHDRIRLQLVFDRSARLLNIPVFFPVGSPLPAKEFAPSKEHAQLVDYQSDTDGGDSEH</sequence>
<accession>A0A8H7ZVQ0</accession>
<name>A0A8H7ZVQ0_9FUNG</name>
<evidence type="ECO:0000313" key="2">
    <source>
        <dbReference type="EMBL" id="KAG5460210.1"/>
    </source>
</evidence>
<gene>
    <name evidence="2" type="ORF">BJ554DRAFT_7768</name>
</gene>
<dbReference type="AlphaFoldDB" id="A0A8H7ZVQ0"/>
<organism evidence="2 3">
    <name type="scientific">Olpidium bornovanus</name>
    <dbReference type="NCBI Taxonomy" id="278681"/>
    <lineage>
        <taxon>Eukaryota</taxon>
        <taxon>Fungi</taxon>
        <taxon>Fungi incertae sedis</taxon>
        <taxon>Olpidiomycota</taxon>
        <taxon>Olpidiomycotina</taxon>
        <taxon>Olpidiomycetes</taxon>
        <taxon>Olpidiales</taxon>
        <taxon>Olpidiaceae</taxon>
        <taxon>Olpidium</taxon>
    </lineage>
</organism>
<evidence type="ECO:0000256" key="1">
    <source>
        <dbReference type="SAM" id="MobiDB-lite"/>
    </source>
</evidence>
<reference evidence="2 3" key="1">
    <citation type="journal article" name="Sci. Rep.">
        <title>Genome-scale phylogenetic analyses confirm Olpidium as the closest living zoosporic fungus to the non-flagellated, terrestrial fungi.</title>
        <authorList>
            <person name="Chang Y."/>
            <person name="Rochon D."/>
            <person name="Sekimoto S."/>
            <person name="Wang Y."/>
            <person name="Chovatia M."/>
            <person name="Sandor L."/>
            <person name="Salamov A."/>
            <person name="Grigoriev I.V."/>
            <person name="Stajich J.E."/>
            <person name="Spatafora J.W."/>
        </authorList>
    </citation>
    <scope>NUCLEOTIDE SEQUENCE [LARGE SCALE GENOMIC DNA]</scope>
    <source>
        <strain evidence="2">S191</strain>
    </source>
</reference>
<keyword evidence="3" id="KW-1185">Reference proteome</keyword>
<dbReference type="Proteomes" id="UP000673691">
    <property type="component" value="Unassembled WGS sequence"/>
</dbReference>
<proteinExistence type="predicted"/>
<feature type="region of interest" description="Disordered" evidence="1">
    <location>
        <begin position="112"/>
        <end position="133"/>
    </location>
</feature>
<dbReference type="EMBL" id="JAEFCI010005576">
    <property type="protein sequence ID" value="KAG5460210.1"/>
    <property type="molecule type" value="Genomic_DNA"/>
</dbReference>
<evidence type="ECO:0000313" key="3">
    <source>
        <dbReference type="Proteomes" id="UP000673691"/>
    </source>
</evidence>
<protein>
    <submittedName>
        <fullName evidence="2">Uncharacterized protein</fullName>
    </submittedName>
</protein>